<dbReference type="Proteomes" id="UP000001522">
    <property type="component" value="Chromosome"/>
</dbReference>
<evidence type="ECO:0000256" key="1">
    <source>
        <dbReference type="SAM" id="MobiDB-lite"/>
    </source>
</evidence>
<name>D3UHU7_HELM1</name>
<organism evidence="2 3">
    <name type="scientific">Helicobacter mustelae (strain ATCC 43772 / CCUG 25715 / CIP 103759 / LMG 18044 / NCTC 12198 / R85-136P)</name>
    <name type="common">Campylobacter mustelae</name>
    <dbReference type="NCBI Taxonomy" id="679897"/>
    <lineage>
        <taxon>Bacteria</taxon>
        <taxon>Pseudomonadati</taxon>
        <taxon>Campylobacterota</taxon>
        <taxon>Epsilonproteobacteria</taxon>
        <taxon>Campylobacterales</taxon>
        <taxon>Helicobacteraceae</taxon>
        <taxon>Helicobacter</taxon>
    </lineage>
</organism>
<keyword evidence="3" id="KW-1185">Reference proteome</keyword>
<gene>
    <name evidence="2" type="ordered locus">HMU08130</name>
</gene>
<reference evidence="2 3" key="1">
    <citation type="journal article" date="2010" name="BMC Genomics">
        <title>Comparative genomics and proteomics of Helicobacter mustelae, an ulcerogenic and carcinogenic gastric pathogen.</title>
        <authorList>
            <person name="O'Toole P.W."/>
            <person name="Snelling W.J."/>
            <person name="Canchaya C."/>
            <person name="Forde B.M."/>
            <person name="Hardie K.R."/>
            <person name="Josenhans C."/>
            <person name="Graham R.L.J."/>
            <person name="McMullan G."/>
            <person name="Parkhill J."/>
            <person name="Belda E."/>
            <person name="Bentley S.D."/>
        </authorList>
    </citation>
    <scope>NUCLEOTIDE SEQUENCE [LARGE SCALE GENOMIC DNA]</scope>
    <source>
        <strain evidence="3">ATCC 43772 / LMG 18044 / NCTC 12198 / 12198</strain>
    </source>
</reference>
<feature type="compositionally biased region" description="Basic and acidic residues" evidence="1">
    <location>
        <begin position="25"/>
        <end position="38"/>
    </location>
</feature>
<sequence>MGVHKACKRVGGAGATPPFKPLPLVKEKETSRENEEKSSRKRMVKRKTPRRG</sequence>
<evidence type="ECO:0000313" key="3">
    <source>
        <dbReference type="Proteomes" id="UP000001522"/>
    </source>
</evidence>
<evidence type="ECO:0000313" key="2">
    <source>
        <dbReference type="EMBL" id="CBG40070.1"/>
    </source>
</evidence>
<dbReference type="EMBL" id="FN555004">
    <property type="protein sequence ID" value="CBG40070.1"/>
    <property type="molecule type" value="Genomic_DNA"/>
</dbReference>
<dbReference type="KEGG" id="hms:HMU08130"/>
<proteinExistence type="predicted"/>
<feature type="compositionally biased region" description="Basic residues" evidence="1">
    <location>
        <begin position="39"/>
        <end position="52"/>
    </location>
</feature>
<accession>D3UHU7</accession>
<dbReference type="HOGENOM" id="CLU_3080556_0_0_7"/>
<dbReference type="AlphaFoldDB" id="D3UHU7"/>
<protein>
    <submittedName>
        <fullName evidence="2">Uncharacterized protein</fullName>
    </submittedName>
</protein>
<dbReference type="STRING" id="679897.HMU08130"/>
<feature type="region of interest" description="Disordered" evidence="1">
    <location>
        <begin position="1"/>
        <end position="52"/>
    </location>
</feature>